<accession>A0A2G9YJQ3</accession>
<gene>
    <name evidence="1" type="ORF">COX41_02855</name>
</gene>
<evidence type="ECO:0000313" key="1">
    <source>
        <dbReference type="EMBL" id="PIP19444.1"/>
    </source>
</evidence>
<dbReference type="Proteomes" id="UP000231292">
    <property type="component" value="Unassembled WGS sequence"/>
</dbReference>
<sequence length="85" mass="9510">MVADKSDSHEGRDSHFCCRFFYLLPGILKALCKIAGKTEELEKLTGSFLVDISKIRNLLGWKPPWTLEEGIRETVKGMDPGGLSQ</sequence>
<proteinExistence type="predicted"/>
<comment type="caution">
    <text evidence="1">The sequence shown here is derived from an EMBL/GenBank/DDBJ whole genome shotgun (WGS) entry which is preliminary data.</text>
</comment>
<reference evidence="1 2" key="1">
    <citation type="submission" date="2017-09" db="EMBL/GenBank/DDBJ databases">
        <title>Depth-based differentiation of microbial function through sediment-hosted aquifers and enrichment of novel symbionts in the deep terrestrial subsurface.</title>
        <authorList>
            <person name="Probst A.J."/>
            <person name="Ladd B."/>
            <person name="Jarett J.K."/>
            <person name="Geller-Mcgrath D.E."/>
            <person name="Sieber C.M."/>
            <person name="Emerson J.B."/>
            <person name="Anantharaman K."/>
            <person name="Thomas B.C."/>
            <person name="Malmstrom R."/>
            <person name="Stieglmeier M."/>
            <person name="Klingl A."/>
            <person name="Woyke T."/>
            <person name="Ryan C.M."/>
            <person name="Banfield J.F."/>
        </authorList>
    </citation>
    <scope>NUCLEOTIDE SEQUENCE [LARGE SCALE GENOMIC DNA]</scope>
    <source>
        <strain evidence="1">CG23_combo_of_CG06-09_8_20_14_all_41_10</strain>
    </source>
</reference>
<evidence type="ECO:0000313" key="2">
    <source>
        <dbReference type="Proteomes" id="UP000231292"/>
    </source>
</evidence>
<organism evidence="1 2">
    <name type="scientific">Candidatus Sherwoodlollariibacterium unditelluris</name>
    <dbReference type="NCBI Taxonomy" id="1974757"/>
    <lineage>
        <taxon>Bacteria</taxon>
        <taxon>Pseudomonadati</taxon>
        <taxon>Candidatus Omnitrophota</taxon>
        <taxon>Candidatus Sherwoodlollariibacterium</taxon>
    </lineage>
</organism>
<dbReference type="InterPro" id="IPR036291">
    <property type="entry name" value="NAD(P)-bd_dom_sf"/>
</dbReference>
<name>A0A2G9YJQ3_9BACT</name>
<dbReference type="EMBL" id="PCRK01000064">
    <property type="protein sequence ID" value="PIP19444.1"/>
    <property type="molecule type" value="Genomic_DNA"/>
</dbReference>
<protein>
    <recommendedName>
        <fullName evidence="3">NAD(P)-binding domain-containing protein</fullName>
    </recommendedName>
</protein>
<dbReference type="SUPFAM" id="SSF51735">
    <property type="entry name" value="NAD(P)-binding Rossmann-fold domains"/>
    <property type="match status" value="1"/>
</dbReference>
<dbReference type="AlphaFoldDB" id="A0A2G9YJQ3"/>
<evidence type="ECO:0008006" key="3">
    <source>
        <dbReference type="Google" id="ProtNLM"/>
    </source>
</evidence>
<dbReference type="Gene3D" id="3.40.50.720">
    <property type="entry name" value="NAD(P)-binding Rossmann-like Domain"/>
    <property type="match status" value="1"/>
</dbReference>